<name>A0A4R3YZT9_9GAMM</name>
<dbReference type="InterPro" id="IPR015421">
    <property type="entry name" value="PyrdxlP-dep_Trfase_major"/>
</dbReference>
<evidence type="ECO:0000256" key="1">
    <source>
        <dbReference type="ARBA" id="ARBA00001933"/>
    </source>
</evidence>
<accession>A0A4R3YZT9</accession>
<dbReference type="EMBL" id="SMCR01000003">
    <property type="protein sequence ID" value="TCV98331.1"/>
    <property type="molecule type" value="Genomic_DNA"/>
</dbReference>
<dbReference type="InterPro" id="IPR015424">
    <property type="entry name" value="PyrdxlP-dep_Trfase"/>
</dbReference>
<reference evidence="4 5" key="1">
    <citation type="submission" date="2019-03" db="EMBL/GenBank/DDBJ databases">
        <title>Genomic Encyclopedia of Type Strains, Phase IV (KMG-IV): sequencing the most valuable type-strain genomes for metagenomic binning, comparative biology and taxonomic classification.</title>
        <authorList>
            <person name="Goeker M."/>
        </authorList>
    </citation>
    <scope>NUCLEOTIDE SEQUENCE [LARGE SCALE GENOMIC DNA]</scope>
    <source>
        <strain evidence="4 5">DSM 19580</strain>
    </source>
</reference>
<dbReference type="AlphaFoldDB" id="A0A4R3YZT9"/>
<dbReference type="PROSITE" id="PS00600">
    <property type="entry name" value="AA_TRANSFER_CLASS_3"/>
    <property type="match status" value="1"/>
</dbReference>
<dbReference type="Gene3D" id="3.40.640.10">
    <property type="entry name" value="Type I PLP-dependent aspartate aminotransferase-like (Major domain)"/>
    <property type="match status" value="1"/>
</dbReference>
<evidence type="ECO:0000313" key="5">
    <source>
        <dbReference type="Proteomes" id="UP000295719"/>
    </source>
</evidence>
<proteinExistence type="inferred from homology"/>
<evidence type="ECO:0000256" key="3">
    <source>
        <dbReference type="RuleBase" id="RU003560"/>
    </source>
</evidence>
<dbReference type="Gene3D" id="3.90.1150.10">
    <property type="entry name" value="Aspartate Aminotransferase, domain 1"/>
    <property type="match status" value="1"/>
</dbReference>
<protein>
    <submittedName>
        <fullName evidence="4">Glutamate-1-semialdehyde 2,1-aminomutase</fullName>
    </submittedName>
</protein>
<keyword evidence="2 3" id="KW-0663">Pyridoxal phosphate</keyword>
<dbReference type="PANTHER" id="PTHR43713:SF3">
    <property type="entry name" value="GLUTAMATE-1-SEMIALDEHYDE 2,1-AMINOMUTASE 1, CHLOROPLASTIC-RELATED"/>
    <property type="match status" value="1"/>
</dbReference>
<comment type="cofactor">
    <cofactor evidence="1">
        <name>pyridoxal 5'-phosphate</name>
        <dbReference type="ChEBI" id="CHEBI:597326"/>
    </cofactor>
</comment>
<dbReference type="CDD" id="cd00610">
    <property type="entry name" value="OAT_like"/>
    <property type="match status" value="1"/>
</dbReference>
<gene>
    <name evidence="4" type="ORF">EDC52_103423</name>
</gene>
<dbReference type="GO" id="GO:0030170">
    <property type="term" value="F:pyridoxal phosphate binding"/>
    <property type="evidence" value="ECO:0007669"/>
    <property type="project" value="InterPro"/>
</dbReference>
<dbReference type="InterPro" id="IPR049704">
    <property type="entry name" value="Aminotrans_3_PPA_site"/>
</dbReference>
<dbReference type="InterPro" id="IPR005814">
    <property type="entry name" value="Aminotrans_3"/>
</dbReference>
<comment type="similarity">
    <text evidence="3">Belongs to the class-III pyridoxal-phosphate-dependent aminotransferase family.</text>
</comment>
<dbReference type="GO" id="GO:0008483">
    <property type="term" value="F:transaminase activity"/>
    <property type="evidence" value="ECO:0007669"/>
    <property type="project" value="InterPro"/>
</dbReference>
<evidence type="ECO:0000313" key="4">
    <source>
        <dbReference type="EMBL" id="TCV98331.1"/>
    </source>
</evidence>
<keyword evidence="5" id="KW-1185">Reference proteome</keyword>
<sequence length="442" mass="48828">MPERYQISRQLHKLASQVIPGGVSSNNRASWQPHPLFYLRGEGAYVWDVDGHRYIDYVLGRGPLITGHSHPAIIEAIVSQYRQGQFFAGQTELECALAHKIRQLVPGMQMTRFCNSGSEAVHVALRLARSVTGREKIIRFEGHYHGWFDNIAWGFAAPAEHETRHQGILPMSLGQAASDVGNIVSLPWNDADALESALSVHAGEIAAVITEPIMFNSFWSNILPEKGFLSKVRELCDAHQTLLIFDEIQTGFRTSIGGAQSSYGVVPDMSTFAKALGGPVCLGAVTGKQHLMERLSSTQTIHTGTYNAFPPFLAGALAHLEVITQHNAAALTQIHRLSERLYNGLQQLAMQSPLPLQVRCSPGAVTTLFRHSSAKVSDYRTARQQLMQDLTGRWHAALQVQGIRITPEGLWYLSVIHTENDIAQTLEKAARALTELEQTRSE</sequence>
<dbReference type="PANTHER" id="PTHR43713">
    <property type="entry name" value="GLUTAMATE-1-SEMIALDEHYDE 2,1-AMINOMUTASE"/>
    <property type="match status" value="1"/>
</dbReference>
<dbReference type="OrthoDB" id="9801052at2"/>
<dbReference type="RefSeq" id="WP_131865073.1">
    <property type="nucleotide sequence ID" value="NZ_SMCR01000003.1"/>
</dbReference>
<dbReference type="SUPFAM" id="SSF53383">
    <property type="entry name" value="PLP-dependent transferases"/>
    <property type="match status" value="1"/>
</dbReference>
<dbReference type="InterPro" id="IPR015422">
    <property type="entry name" value="PyrdxlP-dep_Trfase_small"/>
</dbReference>
<organism evidence="4 5">
    <name type="scientific">Biostraticola tofi</name>
    <dbReference type="NCBI Taxonomy" id="466109"/>
    <lineage>
        <taxon>Bacteria</taxon>
        <taxon>Pseudomonadati</taxon>
        <taxon>Pseudomonadota</taxon>
        <taxon>Gammaproteobacteria</taxon>
        <taxon>Enterobacterales</taxon>
        <taxon>Bruguierivoracaceae</taxon>
        <taxon>Biostraticola</taxon>
    </lineage>
</organism>
<comment type="caution">
    <text evidence="4">The sequence shown here is derived from an EMBL/GenBank/DDBJ whole genome shotgun (WGS) entry which is preliminary data.</text>
</comment>
<dbReference type="Pfam" id="PF00202">
    <property type="entry name" value="Aminotran_3"/>
    <property type="match status" value="1"/>
</dbReference>
<evidence type="ECO:0000256" key="2">
    <source>
        <dbReference type="ARBA" id="ARBA00022898"/>
    </source>
</evidence>
<dbReference type="Proteomes" id="UP000295719">
    <property type="component" value="Unassembled WGS sequence"/>
</dbReference>